<dbReference type="Proteomes" id="UP000887013">
    <property type="component" value="Unassembled WGS sequence"/>
</dbReference>
<evidence type="ECO:0000313" key="2">
    <source>
        <dbReference type="Proteomes" id="UP000887013"/>
    </source>
</evidence>
<protein>
    <submittedName>
        <fullName evidence="1">Uncharacterized protein</fullName>
    </submittedName>
</protein>
<evidence type="ECO:0000313" key="1">
    <source>
        <dbReference type="EMBL" id="GFS67398.1"/>
    </source>
</evidence>
<reference evidence="1" key="1">
    <citation type="submission" date="2020-08" db="EMBL/GenBank/DDBJ databases">
        <title>Multicomponent nature underlies the extraordinary mechanical properties of spider dragline silk.</title>
        <authorList>
            <person name="Kono N."/>
            <person name="Nakamura H."/>
            <person name="Mori M."/>
            <person name="Yoshida Y."/>
            <person name="Ohtoshi R."/>
            <person name="Malay A.D."/>
            <person name="Moran D.A.P."/>
            <person name="Tomita M."/>
            <person name="Numata K."/>
            <person name="Arakawa K."/>
        </authorList>
    </citation>
    <scope>NUCLEOTIDE SEQUENCE</scope>
</reference>
<comment type="caution">
    <text evidence="1">The sequence shown here is derived from an EMBL/GenBank/DDBJ whole genome shotgun (WGS) entry which is preliminary data.</text>
</comment>
<proteinExistence type="predicted"/>
<accession>A0A8X6K557</accession>
<dbReference type="EMBL" id="BMAW01000086">
    <property type="protein sequence ID" value="GFS67398.1"/>
    <property type="molecule type" value="Genomic_DNA"/>
</dbReference>
<dbReference type="AlphaFoldDB" id="A0A8X6K557"/>
<name>A0A8X6K557_NEPPI</name>
<gene>
    <name evidence="1" type="ORF">NPIL_608871</name>
</gene>
<sequence length="161" mass="18356">MKQPPGGNTFIKFCNNVIQCKITLILYAYPKRRSMSSVSSKNLSCLPIFHSITYLHTIPEYFNPLRCYRLNIRITVRTTFSYLIKETSAIPDPVRPSSGLDRRLAQIQGNLIESGSWHPTRNEEKKDTARKNYRERLCMYRCRNRSPLGGPPCPTGCIGGG</sequence>
<keyword evidence="2" id="KW-1185">Reference proteome</keyword>
<organism evidence="1 2">
    <name type="scientific">Nephila pilipes</name>
    <name type="common">Giant wood spider</name>
    <name type="synonym">Nephila maculata</name>
    <dbReference type="NCBI Taxonomy" id="299642"/>
    <lineage>
        <taxon>Eukaryota</taxon>
        <taxon>Metazoa</taxon>
        <taxon>Ecdysozoa</taxon>
        <taxon>Arthropoda</taxon>
        <taxon>Chelicerata</taxon>
        <taxon>Arachnida</taxon>
        <taxon>Araneae</taxon>
        <taxon>Araneomorphae</taxon>
        <taxon>Entelegynae</taxon>
        <taxon>Araneoidea</taxon>
        <taxon>Nephilidae</taxon>
        <taxon>Nephila</taxon>
    </lineage>
</organism>